<proteinExistence type="inferred from homology"/>
<sequence length="324" mass="35647">MVICRTPLRVSLFGGGTDIEAFWCEEDGCVLSSTINKYIYVIVKKSFDKLMHIKYFREEVVEAVRDIKHDLIREAMYKTGVTEGIDIAVLSDIPHTGSGLGSSGSLTVGLLNALYTYAGAPSPSLSTLAQQACEIEISILNKPVGKQDQYIAAYGGLNVIEFKCDGCVEVKPVTLQYNICRELKKNLLLFYTGMGHKAEDILKEQGRLVVNTRPVLQKMKRQVYDALDIMSKADVDRLGLLMKEGWSMKRQLTDKISNGSIDGMIERAFKAGASGAKITGAGGGGFLLVFCSPSCREAVRSTMRDLIELDFDFEKSGTQILVND</sequence>
<dbReference type="Gene3D" id="3.30.230.120">
    <property type="match status" value="1"/>
</dbReference>
<dbReference type="GO" id="GO:0050201">
    <property type="term" value="F:fucokinase activity"/>
    <property type="evidence" value="ECO:0007669"/>
    <property type="project" value="TreeGrafter"/>
</dbReference>
<dbReference type="EMBL" id="QPJT01000021">
    <property type="protein sequence ID" value="RCX12543.1"/>
    <property type="molecule type" value="Genomic_DNA"/>
</dbReference>
<dbReference type="AlphaFoldDB" id="A0A369AU46"/>
<organism evidence="8 9">
    <name type="scientific">Anaerobacterium chartisolvens</name>
    <dbReference type="NCBI Taxonomy" id="1297424"/>
    <lineage>
        <taxon>Bacteria</taxon>
        <taxon>Bacillati</taxon>
        <taxon>Bacillota</taxon>
        <taxon>Clostridia</taxon>
        <taxon>Eubacteriales</taxon>
        <taxon>Oscillospiraceae</taxon>
        <taxon>Anaerobacterium</taxon>
    </lineage>
</organism>
<evidence type="ECO:0000259" key="6">
    <source>
        <dbReference type="Pfam" id="PF00288"/>
    </source>
</evidence>
<feature type="domain" description="GHMP kinase N-terminal" evidence="6">
    <location>
        <begin position="76"/>
        <end position="156"/>
    </location>
</feature>
<keyword evidence="9" id="KW-1185">Reference proteome</keyword>
<dbReference type="SUPFAM" id="SSF55060">
    <property type="entry name" value="GHMP Kinase, C-terminal domain"/>
    <property type="match status" value="1"/>
</dbReference>
<dbReference type="GO" id="GO:0005524">
    <property type="term" value="F:ATP binding"/>
    <property type="evidence" value="ECO:0007669"/>
    <property type="project" value="UniProtKB-KW"/>
</dbReference>
<evidence type="ECO:0000256" key="2">
    <source>
        <dbReference type="ARBA" id="ARBA00022741"/>
    </source>
</evidence>
<dbReference type="InterPro" id="IPR014606">
    <property type="entry name" value="Heptose_7-P_kinase"/>
</dbReference>
<accession>A0A369AU46</accession>
<evidence type="ECO:0000256" key="4">
    <source>
        <dbReference type="ARBA" id="ARBA00022840"/>
    </source>
</evidence>
<evidence type="ECO:0000313" key="8">
    <source>
        <dbReference type="EMBL" id="RCX12543.1"/>
    </source>
</evidence>
<dbReference type="OrthoDB" id="9812992at2"/>
<evidence type="ECO:0000259" key="7">
    <source>
        <dbReference type="Pfam" id="PF08544"/>
    </source>
</evidence>
<dbReference type="RefSeq" id="WP_114298909.1">
    <property type="nucleotide sequence ID" value="NZ_QPJT01000021.1"/>
</dbReference>
<dbReference type="InterPro" id="IPR036554">
    <property type="entry name" value="GHMP_kinase_C_sf"/>
</dbReference>
<dbReference type="PIRSF" id="PIRSF036406">
    <property type="entry name" value="Hept_kin"/>
    <property type="match status" value="1"/>
</dbReference>
<reference evidence="8 9" key="1">
    <citation type="submission" date="2018-07" db="EMBL/GenBank/DDBJ databases">
        <title>Genomic Encyclopedia of Type Strains, Phase IV (KMG-IV): sequencing the most valuable type-strain genomes for metagenomic binning, comparative biology and taxonomic classification.</title>
        <authorList>
            <person name="Goeker M."/>
        </authorList>
    </citation>
    <scope>NUCLEOTIDE SEQUENCE [LARGE SCALE GENOMIC DNA]</scope>
    <source>
        <strain evidence="8 9">DSM 27016</strain>
    </source>
</reference>
<dbReference type="PANTHER" id="PTHR32463">
    <property type="entry name" value="L-FUCOSE KINASE"/>
    <property type="match status" value="1"/>
</dbReference>
<keyword evidence="1" id="KW-0808">Transferase</keyword>
<protein>
    <submittedName>
        <fullName evidence="8">D-glycero-alpha-D-manno-heptose-7-phosphate kinase</fullName>
    </submittedName>
</protein>
<dbReference type="InterPro" id="IPR006204">
    <property type="entry name" value="GHMP_kinase_N_dom"/>
</dbReference>
<dbReference type="InterPro" id="IPR013750">
    <property type="entry name" value="GHMP_kinase_C_dom"/>
</dbReference>
<dbReference type="InterPro" id="IPR020568">
    <property type="entry name" value="Ribosomal_Su5_D2-typ_SF"/>
</dbReference>
<evidence type="ECO:0000256" key="1">
    <source>
        <dbReference type="ARBA" id="ARBA00022679"/>
    </source>
</evidence>
<keyword evidence="3 8" id="KW-0418">Kinase</keyword>
<evidence type="ECO:0000313" key="9">
    <source>
        <dbReference type="Proteomes" id="UP000253034"/>
    </source>
</evidence>
<dbReference type="Proteomes" id="UP000253034">
    <property type="component" value="Unassembled WGS sequence"/>
</dbReference>
<dbReference type="GO" id="GO:0042352">
    <property type="term" value="P:GDP-L-fucose salvage"/>
    <property type="evidence" value="ECO:0007669"/>
    <property type="project" value="TreeGrafter"/>
</dbReference>
<dbReference type="InterPro" id="IPR001174">
    <property type="entry name" value="HddA/FKP"/>
</dbReference>
<dbReference type="SUPFAM" id="SSF54211">
    <property type="entry name" value="Ribosomal protein S5 domain 2-like"/>
    <property type="match status" value="1"/>
</dbReference>
<evidence type="ECO:0000256" key="5">
    <source>
        <dbReference type="ARBA" id="ARBA00038121"/>
    </source>
</evidence>
<dbReference type="Pfam" id="PF00288">
    <property type="entry name" value="GHMP_kinases_N"/>
    <property type="match status" value="1"/>
</dbReference>
<feature type="domain" description="GHMP kinase C-terminal" evidence="7">
    <location>
        <begin position="233"/>
        <end position="304"/>
    </location>
</feature>
<keyword evidence="4" id="KW-0067">ATP-binding</keyword>
<dbReference type="PANTHER" id="PTHR32463:SF0">
    <property type="entry name" value="L-FUCOSE KINASE"/>
    <property type="match status" value="1"/>
</dbReference>
<comment type="caution">
    <text evidence="8">The sequence shown here is derived from an EMBL/GenBank/DDBJ whole genome shotgun (WGS) entry which is preliminary data.</text>
</comment>
<gene>
    <name evidence="8" type="ORF">DFR58_12147</name>
</gene>
<keyword evidence="2" id="KW-0547">Nucleotide-binding</keyword>
<dbReference type="InterPro" id="IPR052203">
    <property type="entry name" value="GHMP_Kinase-Related"/>
</dbReference>
<comment type="similarity">
    <text evidence="5">Belongs to the GHMP kinase family.</text>
</comment>
<name>A0A369AU46_9FIRM</name>
<dbReference type="PRINTS" id="PR00960">
    <property type="entry name" value="LMBPPROTEIN"/>
</dbReference>
<evidence type="ECO:0000256" key="3">
    <source>
        <dbReference type="ARBA" id="ARBA00022777"/>
    </source>
</evidence>
<dbReference type="Pfam" id="PF08544">
    <property type="entry name" value="GHMP_kinases_C"/>
    <property type="match status" value="1"/>
</dbReference>